<evidence type="ECO:0000313" key="11">
    <source>
        <dbReference type="EMBL" id="DAD36189.1"/>
    </source>
</evidence>
<evidence type="ECO:0000256" key="2">
    <source>
        <dbReference type="ARBA" id="ARBA00012513"/>
    </source>
</evidence>
<comment type="caution">
    <text evidence="11">The sequence shown here is derived from an EMBL/GenBank/DDBJ whole genome shotgun (WGS) entry which is preliminary data.</text>
</comment>
<keyword evidence="7" id="KW-0067">ATP-binding</keyword>
<sequence>MLGVIYQDVKPENILVREDGNIMLSDFDLSLRCAVNPTLLTPSSSIMEPTKNFPGPCAESPCIDPFCLQPSWVQVSCFSSMLLVAEPTIARSNSFIIKGEGHGSVVYWWTFGIFLYELLFGKTPFKGLGNEETLVNVAKDLIRGLLVKDPKKHLGLERGAAEIKQHPFFEGLNWALIWCAIPPELPKFCDLEVPFMLSQENKRLEFKSIGGHLEFKLF</sequence>
<evidence type="ECO:0000259" key="10">
    <source>
        <dbReference type="PROSITE" id="PS50011"/>
    </source>
</evidence>
<comment type="similarity">
    <text evidence="1">Belongs to the protein kinase superfamily. AGC Ser/Thr protein kinase family.</text>
</comment>
<keyword evidence="5" id="KW-0547">Nucleotide-binding</keyword>
<comment type="catalytic activity">
    <reaction evidence="8">
        <text>L-threonyl-[protein] + ATP = O-phospho-L-threonyl-[protein] + ADP + H(+)</text>
        <dbReference type="Rhea" id="RHEA:46608"/>
        <dbReference type="Rhea" id="RHEA-COMP:11060"/>
        <dbReference type="Rhea" id="RHEA-COMP:11605"/>
        <dbReference type="ChEBI" id="CHEBI:15378"/>
        <dbReference type="ChEBI" id="CHEBI:30013"/>
        <dbReference type="ChEBI" id="CHEBI:30616"/>
        <dbReference type="ChEBI" id="CHEBI:61977"/>
        <dbReference type="ChEBI" id="CHEBI:456216"/>
        <dbReference type="EC" id="2.7.11.1"/>
    </reaction>
</comment>
<evidence type="ECO:0000256" key="8">
    <source>
        <dbReference type="ARBA" id="ARBA00047899"/>
    </source>
</evidence>
<dbReference type="InterPro" id="IPR011009">
    <property type="entry name" value="Kinase-like_dom_sf"/>
</dbReference>
<evidence type="ECO:0000256" key="6">
    <source>
        <dbReference type="ARBA" id="ARBA00022777"/>
    </source>
</evidence>
<dbReference type="GO" id="GO:0004674">
    <property type="term" value="F:protein serine/threonine kinase activity"/>
    <property type="evidence" value="ECO:0007669"/>
    <property type="project" value="UniProtKB-KW"/>
</dbReference>
<dbReference type="InterPro" id="IPR000719">
    <property type="entry name" value="Prot_kinase_dom"/>
</dbReference>
<keyword evidence="6" id="KW-0418">Kinase</keyword>
<evidence type="ECO:0000256" key="7">
    <source>
        <dbReference type="ARBA" id="ARBA00022840"/>
    </source>
</evidence>
<evidence type="ECO:0000256" key="5">
    <source>
        <dbReference type="ARBA" id="ARBA00022741"/>
    </source>
</evidence>
<proteinExistence type="inferred from homology"/>
<evidence type="ECO:0000256" key="1">
    <source>
        <dbReference type="ARBA" id="ARBA00009903"/>
    </source>
</evidence>
<keyword evidence="12" id="KW-1185">Reference proteome</keyword>
<feature type="domain" description="Protein kinase" evidence="10">
    <location>
        <begin position="1"/>
        <end position="169"/>
    </location>
</feature>
<keyword evidence="4" id="KW-0808">Transferase</keyword>
<dbReference type="PANTHER" id="PTHR45637">
    <property type="entry name" value="FLIPPASE KINASE 1-RELATED"/>
    <property type="match status" value="1"/>
</dbReference>
<evidence type="ECO:0000256" key="4">
    <source>
        <dbReference type="ARBA" id="ARBA00022679"/>
    </source>
</evidence>
<protein>
    <recommendedName>
        <fullName evidence="2">non-specific serine/threonine protein kinase</fullName>
        <ecNumber evidence="2">2.7.11.1</ecNumber>
    </recommendedName>
</protein>
<dbReference type="PROSITE" id="PS00108">
    <property type="entry name" value="PROTEIN_KINASE_ST"/>
    <property type="match status" value="1"/>
</dbReference>
<dbReference type="Proteomes" id="UP000607653">
    <property type="component" value="Unassembled WGS sequence"/>
</dbReference>
<keyword evidence="3" id="KW-0723">Serine/threonine-protein kinase</keyword>
<dbReference type="EMBL" id="DUZY01000004">
    <property type="protein sequence ID" value="DAD36189.1"/>
    <property type="molecule type" value="Genomic_DNA"/>
</dbReference>
<dbReference type="PROSITE" id="PS50011">
    <property type="entry name" value="PROTEIN_KINASE_DOM"/>
    <property type="match status" value="1"/>
</dbReference>
<accession>A0A822YY15</accession>
<name>A0A822YY15_NELNU</name>
<evidence type="ECO:0000313" key="12">
    <source>
        <dbReference type="Proteomes" id="UP000607653"/>
    </source>
</evidence>
<reference evidence="11 12" key="1">
    <citation type="journal article" date="2020" name="Mol. Biol. Evol.">
        <title>Distinct Expression and Methylation Patterns for Genes with Different Fates following a Single Whole-Genome Duplication in Flowering Plants.</title>
        <authorList>
            <person name="Shi T."/>
            <person name="Rahmani R.S."/>
            <person name="Gugger P.F."/>
            <person name="Wang M."/>
            <person name="Li H."/>
            <person name="Zhang Y."/>
            <person name="Li Z."/>
            <person name="Wang Q."/>
            <person name="Van de Peer Y."/>
            <person name="Marchal K."/>
            <person name="Chen J."/>
        </authorList>
    </citation>
    <scope>NUCLEOTIDE SEQUENCE [LARGE SCALE GENOMIC DNA]</scope>
    <source>
        <tissue evidence="11">Leaf</tissue>
    </source>
</reference>
<dbReference type="SUPFAM" id="SSF56112">
    <property type="entry name" value="Protein kinase-like (PK-like)"/>
    <property type="match status" value="1"/>
</dbReference>
<comment type="catalytic activity">
    <reaction evidence="9">
        <text>L-seryl-[protein] + ATP = O-phospho-L-seryl-[protein] + ADP + H(+)</text>
        <dbReference type="Rhea" id="RHEA:17989"/>
        <dbReference type="Rhea" id="RHEA-COMP:9863"/>
        <dbReference type="Rhea" id="RHEA-COMP:11604"/>
        <dbReference type="ChEBI" id="CHEBI:15378"/>
        <dbReference type="ChEBI" id="CHEBI:29999"/>
        <dbReference type="ChEBI" id="CHEBI:30616"/>
        <dbReference type="ChEBI" id="CHEBI:83421"/>
        <dbReference type="ChEBI" id="CHEBI:456216"/>
        <dbReference type="EC" id="2.7.11.1"/>
    </reaction>
</comment>
<dbReference type="EC" id="2.7.11.1" evidence="2"/>
<dbReference type="AlphaFoldDB" id="A0A822YY15"/>
<dbReference type="GO" id="GO:0005524">
    <property type="term" value="F:ATP binding"/>
    <property type="evidence" value="ECO:0007669"/>
    <property type="project" value="UniProtKB-KW"/>
</dbReference>
<evidence type="ECO:0000256" key="9">
    <source>
        <dbReference type="ARBA" id="ARBA00048679"/>
    </source>
</evidence>
<evidence type="ECO:0000256" key="3">
    <source>
        <dbReference type="ARBA" id="ARBA00022527"/>
    </source>
</evidence>
<dbReference type="InterPro" id="IPR008271">
    <property type="entry name" value="Ser/Thr_kinase_AS"/>
</dbReference>
<gene>
    <name evidence="11" type="ORF">HUJ06_006829</name>
</gene>
<organism evidence="11 12">
    <name type="scientific">Nelumbo nucifera</name>
    <name type="common">Sacred lotus</name>
    <dbReference type="NCBI Taxonomy" id="4432"/>
    <lineage>
        <taxon>Eukaryota</taxon>
        <taxon>Viridiplantae</taxon>
        <taxon>Streptophyta</taxon>
        <taxon>Embryophyta</taxon>
        <taxon>Tracheophyta</taxon>
        <taxon>Spermatophyta</taxon>
        <taxon>Magnoliopsida</taxon>
        <taxon>Proteales</taxon>
        <taxon>Nelumbonaceae</taxon>
        <taxon>Nelumbo</taxon>
    </lineage>
</organism>
<dbReference type="Gene3D" id="1.10.510.10">
    <property type="entry name" value="Transferase(Phosphotransferase) domain 1"/>
    <property type="match status" value="1"/>
</dbReference>